<dbReference type="OrthoDB" id="5951715at2"/>
<sequence length="212" mass="23682">MGGLGSGRSGGRPTVESSLALPMRTLLEHRGERREWAGELTYTRNGYPSGSLRFAIRLDPESYSGVVAVRHQRQSPWGDVEAPEPYAIKLTATDQPFGGLRWWLICPLSGLHCASLFLPYGARKLGSRQAYRLGYVSQRQSPHDTSIERVRKLRKKIGGGDNITTPLPLKPKWMRWRTYDRHVAAIRAAEGPLLTHSLAALESLRKGLQRNA</sequence>
<keyword evidence="2" id="KW-1185">Reference proteome</keyword>
<dbReference type="Proteomes" id="UP000305267">
    <property type="component" value="Unassembled WGS sequence"/>
</dbReference>
<dbReference type="EMBL" id="VDDA01000073">
    <property type="protein sequence ID" value="TNC04780.1"/>
    <property type="molecule type" value="Genomic_DNA"/>
</dbReference>
<name>A0A5C4L5H8_9HYPH</name>
<evidence type="ECO:0000313" key="2">
    <source>
        <dbReference type="Proteomes" id="UP000305267"/>
    </source>
</evidence>
<comment type="caution">
    <text evidence="1">The sequence shown here is derived from an EMBL/GenBank/DDBJ whole genome shotgun (WGS) entry which is preliminary data.</text>
</comment>
<dbReference type="RefSeq" id="WP_139040865.1">
    <property type="nucleotide sequence ID" value="NZ_VDDA01000073.1"/>
</dbReference>
<dbReference type="AlphaFoldDB" id="A0A5C4L5H8"/>
<protein>
    <submittedName>
        <fullName evidence="1">Uncharacterized protein</fullName>
    </submittedName>
</protein>
<evidence type="ECO:0000313" key="1">
    <source>
        <dbReference type="EMBL" id="TNC04780.1"/>
    </source>
</evidence>
<accession>A0A5C4L5H8</accession>
<proteinExistence type="predicted"/>
<gene>
    <name evidence="1" type="ORF">FF100_36345</name>
</gene>
<organism evidence="1 2">
    <name type="scientific">Methylobacterium terricola</name>
    <dbReference type="NCBI Taxonomy" id="2583531"/>
    <lineage>
        <taxon>Bacteria</taxon>
        <taxon>Pseudomonadati</taxon>
        <taxon>Pseudomonadota</taxon>
        <taxon>Alphaproteobacteria</taxon>
        <taxon>Hyphomicrobiales</taxon>
        <taxon>Methylobacteriaceae</taxon>
        <taxon>Methylobacterium</taxon>
    </lineage>
</organism>
<reference evidence="1 2" key="1">
    <citation type="submission" date="2019-06" db="EMBL/GenBank/DDBJ databases">
        <title>Genome of Methylobacterium sp. 17Sr1-39.</title>
        <authorList>
            <person name="Seo T."/>
        </authorList>
    </citation>
    <scope>NUCLEOTIDE SEQUENCE [LARGE SCALE GENOMIC DNA]</scope>
    <source>
        <strain evidence="1 2">17Sr1-39</strain>
    </source>
</reference>